<keyword evidence="1" id="KW-0812">Transmembrane</keyword>
<feature type="transmembrane region" description="Helical" evidence="1">
    <location>
        <begin position="14"/>
        <end position="35"/>
    </location>
</feature>
<name>V6U052_GIAIN</name>
<dbReference type="VEuPathDB" id="GiardiaDB:GL50581_572"/>
<dbReference type="VEuPathDB" id="GiardiaDB:QR46_4954"/>
<dbReference type="InterPro" id="IPR006212">
    <property type="entry name" value="Furin_repeat"/>
</dbReference>
<reference evidence="2 3" key="2">
    <citation type="journal article" date="2013" name="Genome Biol. Evol.">
        <title>Genome sequencing of Giardia lamblia genotypes A2 and B isolates (DH and GS) and comparative analysis with the genomes of genotypes A1 and E (WB and Pig).</title>
        <authorList>
            <person name="Adam R.D."/>
            <person name="Dahlstrom E.W."/>
            <person name="Martens C.A."/>
            <person name="Bruno D.P."/>
            <person name="Barbian K.D."/>
            <person name="Ricklefs S.M."/>
            <person name="Hernandez M.M."/>
            <person name="Narla N.P."/>
            <person name="Patel R.B."/>
            <person name="Porcella S.F."/>
            <person name="Nash T.E."/>
        </authorList>
    </citation>
    <scope>NUCLEOTIDE SEQUENCE [LARGE SCALE GENOMIC DNA]</scope>
    <source>
        <strain evidence="2 3">GS</strain>
    </source>
</reference>
<dbReference type="VEuPathDB" id="GiardiaDB:GL50803_00137729"/>
<accession>V6U052</accession>
<dbReference type="InterPro" id="IPR052798">
    <property type="entry name" value="Giardia_VSA"/>
</dbReference>
<sequence>MIANRLFCYIAKKYILVIMLLVIYYFLLSTIAMQYNDNHHFESTYPKSRFSGSTEARAQAADPTCQDGMEEMIAQTKICKQCKTAGNVPVNGVCKPSSEAANKCLKNTGSAVDDQDTTCGQCTGETFMYKGGCYSTADAPGNVMCKTAANGKCTETVATKEYFIVPGADNAHQSVVACGDAATGVTLSDNKQYVGIEFCTVCDAPAEGQPSVPKPATCTKCASNKYLKTETDPASTSCVDPAECKATTFPKADDNAGNRCVLCGSASENDGGIANCVECTLSSQTLLCTKCTSYIALDQKSCVDSCSGDNVQQDDAAKKCKCADGFAVNADGNACIENPTPQPPTECTIVGCKTCSTDKKTCEECESGKHLTPTKEACLAACPAGSYSSGGACVPCDPSCAECSAAGAERCTACPAGRMLRYADEAKLGEGGRCVAECAVGADGCAECGLAIGGTKYCSKCSEASQVPLNGVCASNAARAQFCTTASGGACSACAAGYFIQEGGCYKTDRLPGKSVCTTESGGKCQACANGQQAVNNVCPLCDPTCKTCEAANTKQCKTCFSGYYLDANKVCKKCSETSGNIQGVENCISCLAPTSPNALTPVTCYVTQTPTVDPTGPSVNKGGLSSGAIAGISVAAVVVGGLVGFLCWWFVCRGKA</sequence>
<reference evidence="3" key="1">
    <citation type="submission" date="2012-02" db="EMBL/GenBank/DDBJ databases">
        <title>Genome sequencing of Giardia lamblia Genotypes A2 and B isolates (DH and GS) and comparative analysis with the genomes of Genotypes A1 and E (WB and Pig).</title>
        <authorList>
            <person name="Adam R."/>
            <person name="Dahlstrom E."/>
            <person name="Martens C."/>
            <person name="Bruno D."/>
            <person name="Barbian K."/>
            <person name="Porcella S.F."/>
            <person name="Nash T."/>
        </authorList>
    </citation>
    <scope>NUCLEOTIDE SEQUENCE</scope>
    <source>
        <strain evidence="3">GS</strain>
    </source>
</reference>
<gene>
    <name evidence="2" type="ORF">GSB_153140</name>
</gene>
<dbReference type="VEuPathDB" id="GiardiaDB:DHA2_151407"/>
<organism evidence="2 3">
    <name type="scientific">Giardia intestinalis</name>
    <name type="common">Giardia lamblia</name>
    <dbReference type="NCBI Taxonomy" id="5741"/>
    <lineage>
        <taxon>Eukaryota</taxon>
        <taxon>Metamonada</taxon>
        <taxon>Diplomonadida</taxon>
        <taxon>Hexamitidae</taxon>
        <taxon>Giardiinae</taxon>
        <taxon>Giardia</taxon>
    </lineage>
</organism>
<proteinExistence type="predicted"/>
<dbReference type="SUPFAM" id="SSF57184">
    <property type="entry name" value="Growth factor receptor domain"/>
    <property type="match status" value="3"/>
</dbReference>
<evidence type="ECO:0000313" key="3">
    <source>
        <dbReference type="Proteomes" id="UP000018040"/>
    </source>
</evidence>
<comment type="caution">
    <text evidence="2">The sequence shown here is derived from an EMBL/GenBank/DDBJ whole genome shotgun (WGS) entry which is preliminary data.</text>
</comment>
<dbReference type="Pfam" id="PF03302">
    <property type="entry name" value="VSP"/>
    <property type="match status" value="2"/>
</dbReference>
<dbReference type="AlphaFoldDB" id="V6U052"/>
<dbReference type="Proteomes" id="UP000018040">
    <property type="component" value="Unassembled WGS sequence"/>
</dbReference>
<dbReference type="PANTHER" id="PTHR23275:SF100">
    <property type="entry name" value="EGF-LIKE DOMAIN-CONTAINING PROTEIN"/>
    <property type="match status" value="1"/>
</dbReference>
<keyword evidence="1" id="KW-0472">Membrane</keyword>
<dbReference type="VEuPathDB" id="GiardiaDB:DHA2_151346"/>
<keyword evidence="1" id="KW-1133">Transmembrane helix</keyword>
<dbReference type="InterPro" id="IPR005127">
    <property type="entry name" value="Giardia_VSP"/>
</dbReference>
<dbReference type="CDD" id="cd00064">
    <property type="entry name" value="FU"/>
    <property type="match status" value="1"/>
</dbReference>
<dbReference type="Gene3D" id="2.10.220.10">
    <property type="entry name" value="Hormone Receptor, Insulin-like Growth Factor Receptor 1, Chain A, domain 2"/>
    <property type="match status" value="2"/>
</dbReference>
<evidence type="ECO:0000313" key="2">
    <source>
        <dbReference type="EMBL" id="ESU42635.1"/>
    </source>
</evidence>
<dbReference type="OrthoDB" id="7323052at2759"/>
<dbReference type="PANTHER" id="PTHR23275">
    <property type="entry name" value="CABRIOLET.-RELATED"/>
    <property type="match status" value="1"/>
</dbReference>
<dbReference type="VEuPathDB" id="GiardiaDB:GL50803_00117204"/>
<evidence type="ECO:0000256" key="1">
    <source>
        <dbReference type="SAM" id="Phobius"/>
    </source>
</evidence>
<protein>
    <submittedName>
        <fullName evidence="2">Variant-specific surface protein</fullName>
    </submittedName>
</protein>
<feature type="transmembrane region" description="Helical" evidence="1">
    <location>
        <begin position="629"/>
        <end position="652"/>
    </location>
</feature>
<dbReference type="VEuPathDB" id="GiardiaDB:GL50581_1041"/>
<dbReference type="EMBL" id="AHHH01000076">
    <property type="protein sequence ID" value="ESU42635.1"/>
    <property type="molecule type" value="Genomic_DNA"/>
</dbReference>
<dbReference type="InterPro" id="IPR009030">
    <property type="entry name" value="Growth_fac_rcpt_cys_sf"/>
</dbReference>
<dbReference type="SMART" id="SM00261">
    <property type="entry name" value="FU"/>
    <property type="match status" value="5"/>
</dbReference>